<dbReference type="GO" id="GO:0008270">
    <property type="term" value="F:zinc ion binding"/>
    <property type="evidence" value="ECO:0007669"/>
    <property type="project" value="UniProtKB-KW"/>
</dbReference>
<dbReference type="Gene3D" id="6.10.140.2220">
    <property type="match status" value="1"/>
</dbReference>
<dbReference type="EMBL" id="KZ678758">
    <property type="protein sequence ID" value="PSR75492.1"/>
    <property type="molecule type" value="Genomic_DNA"/>
</dbReference>
<dbReference type="STRING" id="2025994.A0A2T2ZSX3"/>
<evidence type="ECO:0000256" key="1">
    <source>
        <dbReference type="ARBA" id="ARBA00022723"/>
    </source>
</evidence>
<evidence type="ECO:0000313" key="6">
    <source>
        <dbReference type="EMBL" id="PSR75492.1"/>
    </source>
</evidence>
<evidence type="ECO:0000259" key="5">
    <source>
        <dbReference type="PROSITE" id="PS50865"/>
    </source>
</evidence>
<dbReference type="SUPFAM" id="SSF144232">
    <property type="entry name" value="HIT/MYND zinc finger-like"/>
    <property type="match status" value="1"/>
</dbReference>
<dbReference type="InParanoid" id="A0A2T2ZSX3"/>
<keyword evidence="1" id="KW-0479">Metal-binding</keyword>
<name>A0A2T2ZSX3_9PEZI</name>
<feature type="domain" description="MYND-type" evidence="5">
    <location>
        <begin position="221"/>
        <end position="270"/>
    </location>
</feature>
<evidence type="ECO:0000256" key="2">
    <source>
        <dbReference type="ARBA" id="ARBA00022771"/>
    </source>
</evidence>
<accession>A0A2T2ZSX3</accession>
<proteinExistence type="predicted"/>
<dbReference type="Pfam" id="PF01753">
    <property type="entry name" value="zf-MYND"/>
    <property type="match status" value="1"/>
</dbReference>
<evidence type="ECO:0000313" key="7">
    <source>
        <dbReference type="Proteomes" id="UP000241462"/>
    </source>
</evidence>
<organism evidence="6 7">
    <name type="scientific">Coniella lustricola</name>
    <dbReference type="NCBI Taxonomy" id="2025994"/>
    <lineage>
        <taxon>Eukaryota</taxon>
        <taxon>Fungi</taxon>
        <taxon>Dikarya</taxon>
        <taxon>Ascomycota</taxon>
        <taxon>Pezizomycotina</taxon>
        <taxon>Sordariomycetes</taxon>
        <taxon>Sordariomycetidae</taxon>
        <taxon>Diaporthales</taxon>
        <taxon>Schizoparmaceae</taxon>
        <taxon>Coniella</taxon>
    </lineage>
</organism>
<sequence length="300" mass="33567">MGRWGQRLFDHDQLQCWALNTVPQIAQGNPYQAVDIAVRLLESTPEHIQQFWLRRFHKEIEKCTKADLGAENPLLKMPADVLPISLEVYNKVKASSKSSTNNSTCKPLSTSIREKLDAGLGAQLLALHREYDETEPAIPLFPHNAKYCLIGLSAILMTYGAHITAVDLSYLRQLVPILTCTDRYTIPTNDSNFRLPGKKQFLAALDHYQPGTMRSFTQPSCHGCGKVNQDIVPEGKVLKKCGSCLNKYNAAWFCDVNCQRGYWKTHKRSCGASLAHTAIGLYSAHHDDGVEMFSYPGQNV</sequence>
<dbReference type="OrthoDB" id="341421at2759"/>
<dbReference type="PROSITE" id="PS50865">
    <property type="entry name" value="ZF_MYND_2"/>
    <property type="match status" value="1"/>
</dbReference>
<keyword evidence="3" id="KW-0862">Zinc</keyword>
<dbReference type="AlphaFoldDB" id="A0A2T2ZSX3"/>
<keyword evidence="2 4" id="KW-0863">Zinc-finger</keyword>
<dbReference type="Proteomes" id="UP000241462">
    <property type="component" value="Unassembled WGS sequence"/>
</dbReference>
<protein>
    <recommendedName>
        <fullName evidence="5">MYND-type domain-containing protein</fullName>
    </recommendedName>
</protein>
<evidence type="ECO:0000256" key="3">
    <source>
        <dbReference type="ARBA" id="ARBA00022833"/>
    </source>
</evidence>
<dbReference type="InterPro" id="IPR002893">
    <property type="entry name" value="Znf_MYND"/>
</dbReference>
<keyword evidence="7" id="KW-1185">Reference proteome</keyword>
<reference evidence="6 7" key="1">
    <citation type="journal article" date="2018" name="Mycol. Prog.">
        <title>Coniella lustricola, a new species from submerged detritus.</title>
        <authorList>
            <person name="Raudabaugh D.B."/>
            <person name="Iturriaga T."/>
            <person name="Carver A."/>
            <person name="Mondo S."/>
            <person name="Pangilinan J."/>
            <person name="Lipzen A."/>
            <person name="He G."/>
            <person name="Amirebrahimi M."/>
            <person name="Grigoriev I.V."/>
            <person name="Miller A.N."/>
        </authorList>
    </citation>
    <scope>NUCLEOTIDE SEQUENCE [LARGE SCALE GENOMIC DNA]</scope>
    <source>
        <strain evidence="6 7">B22-T-1</strain>
    </source>
</reference>
<gene>
    <name evidence="6" type="ORF">BD289DRAFT_457177</name>
</gene>
<evidence type="ECO:0000256" key="4">
    <source>
        <dbReference type="PROSITE-ProRule" id="PRU00134"/>
    </source>
</evidence>